<dbReference type="Proteomes" id="UP001501508">
    <property type="component" value="Unassembled WGS sequence"/>
</dbReference>
<evidence type="ECO:0000313" key="1">
    <source>
        <dbReference type="EMBL" id="GAA4438972.1"/>
    </source>
</evidence>
<dbReference type="RefSeq" id="WP_345028553.1">
    <property type="nucleotide sequence ID" value="NZ_BAABEY010000020.1"/>
</dbReference>
<dbReference type="EMBL" id="BAABEY010000020">
    <property type="protein sequence ID" value="GAA4438972.1"/>
    <property type="molecule type" value="Genomic_DNA"/>
</dbReference>
<dbReference type="InterPro" id="IPR022028">
    <property type="entry name" value="DUF3604"/>
</dbReference>
<evidence type="ECO:0008006" key="3">
    <source>
        <dbReference type="Google" id="ProtNLM"/>
    </source>
</evidence>
<protein>
    <recommendedName>
        <fullName evidence="3">Polymerase/histidinol phosphatase N-terminal domain-containing protein</fullName>
    </recommendedName>
</protein>
<keyword evidence="2" id="KW-1185">Reference proteome</keyword>
<accession>A0ABP8LWR6</accession>
<evidence type="ECO:0000313" key="2">
    <source>
        <dbReference type="Proteomes" id="UP001501508"/>
    </source>
</evidence>
<dbReference type="Pfam" id="PF12228">
    <property type="entry name" value="DUF3604"/>
    <property type="match status" value="2"/>
</dbReference>
<sequence length="525" mass="58751">MKRRKFLERFSFLTGGTTLTGPLMRPAGGQTEKTEEKTPKVLTEIRVNAPSVVGVNEPFWLGIRLLTEPFFAEWNPIWQRKGIAVNGPFNHSSRGIRYMENVLPEWDNDVTISGDEGYEGLEKYSFKAGEISGSGGRRPVRRLEGFRFSSPGVKYIRVTDPVSGITGTSNAIYVAPRKPDKRLFWGNIHCHSIFGDGIRLPEEVYDFARNESFLDIFALTDHTEAITKGQWSYFKEVTNDYNEAGRFVTFVGGEWTSPQYGHRNFIYPGDDGPILRCNDPAQDTLQKIYAIARSAGALIVANHTASFGHTTNWDNGHDPEVERLVEVYSIGGINEMVFGLGPRFKNRSKDKEVVGSHAVDGLKRGFRLGMIGTGDDHDGRPGDALHQLQTKPEDYKYLRGPGLMGVWAEELTRASVFNALWNRHVFGTTNNRTLLKFTINGHLMGSEITAGGPLSVHVELAGNLLVQRIDLLREGNVVRSSEPNAPSANWDFQEEPVTSPTWYYIRVSMAEGHIAWSSPIWIKNA</sequence>
<name>A0ABP8LWR6_9BACT</name>
<reference evidence="2" key="1">
    <citation type="journal article" date="2019" name="Int. J. Syst. Evol. Microbiol.">
        <title>The Global Catalogue of Microorganisms (GCM) 10K type strain sequencing project: providing services to taxonomists for standard genome sequencing and annotation.</title>
        <authorList>
            <consortium name="The Broad Institute Genomics Platform"/>
            <consortium name="The Broad Institute Genome Sequencing Center for Infectious Disease"/>
            <person name="Wu L."/>
            <person name="Ma J."/>
        </authorList>
    </citation>
    <scope>NUCLEOTIDE SEQUENCE [LARGE SCALE GENOMIC DNA]</scope>
    <source>
        <strain evidence="2">JCM 31920</strain>
    </source>
</reference>
<dbReference type="NCBIfam" id="NF038032">
    <property type="entry name" value="CehA_McbA_metalo"/>
    <property type="match status" value="1"/>
</dbReference>
<proteinExistence type="predicted"/>
<gene>
    <name evidence="1" type="ORF">GCM10023091_20470</name>
</gene>
<dbReference type="Gene3D" id="3.20.20.140">
    <property type="entry name" value="Metal-dependent hydrolases"/>
    <property type="match status" value="1"/>
</dbReference>
<comment type="caution">
    <text evidence="1">The sequence shown here is derived from an EMBL/GenBank/DDBJ whole genome shotgun (WGS) entry which is preliminary data.</text>
</comment>
<organism evidence="1 2">
    <name type="scientific">Ravibacter arvi</name>
    <dbReference type="NCBI Taxonomy" id="2051041"/>
    <lineage>
        <taxon>Bacteria</taxon>
        <taxon>Pseudomonadati</taxon>
        <taxon>Bacteroidota</taxon>
        <taxon>Cytophagia</taxon>
        <taxon>Cytophagales</taxon>
        <taxon>Spirosomataceae</taxon>
        <taxon>Ravibacter</taxon>
    </lineage>
</organism>
<dbReference type="SUPFAM" id="SSF89550">
    <property type="entry name" value="PHP domain-like"/>
    <property type="match status" value="1"/>
</dbReference>
<dbReference type="InterPro" id="IPR016195">
    <property type="entry name" value="Pol/histidinol_Pase-like"/>
</dbReference>